<keyword evidence="3" id="KW-1185">Reference proteome</keyword>
<evidence type="ECO:0000313" key="3">
    <source>
        <dbReference type="Proteomes" id="UP000053660"/>
    </source>
</evidence>
<dbReference type="GO" id="GO:0016787">
    <property type="term" value="F:hydrolase activity"/>
    <property type="evidence" value="ECO:0007669"/>
    <property type="project" value="InterPro"/>
</dbReference>
<dbReference type="InterPro" id="IPR004843">
    <property type="entry name" value="Calcineurin-like_PHP"/>
</dbReference>
<dbReference type="SUPFAM" id="SSF56300">
    <property type="entry name" value="Metallo-dependent phosphatases"/>
    <property type="match status" value="1"/>
</dbReference>
<dbReference type="EMBL" id="KN576363">
    <property type="protein sequence ID" value="KHJ82912.1"/>
    <property type="molecule type" value="Genomic_DNA"/>
</dbReference>
<feature type="domain" description="Calcineurin-like phosphoesterase" evidence="1">
    <location>
        <begin position="10"/>
        <end position="162"/>
    </location>
</feature>
<dbReference type="CDD" id="cd07385">
    <property type="entry name" value="MPP_YkuE_C"/>
    <property type="match status" value="1"/>
</dbReference>
<dbReference type="InterPro" id="IPR051158">
    <property type="entry name" value="Metallophosphoesterase_sf"/>
</dbReference>
<organism evidence="2 3">
    <name type="scientific">Oesophagostomum dentatum</name>
    <name type="common">Nodular worm</name>
    <dbReference type="NCBI Taxonomy" id="61180"/>
    <lineage>
        <taxon>Eukaryota</taxon>
        <taxon>Metazoa</taxon>
        <taxon>Ecdysozoa</taxon>
        <taxon>Nematoda</taxon>
        <taxon>Chromadorea</taxon>
        <taxon>Rhabditida</taxon>
        <taxon>Rhabditina</taxon>
        <taxon>Rhabditomorpha</taxon>
        <taxon>Strongyloidea</taxon>
        <taxon>Strongylidae</taxon>
        <taxon>Oesophagostomum</taxon>
    </lineage>
</organism>
<sequence>PVSGYSCPFPDVVAISGDLADGFVRDFKEAASPLCSLKSKHGVYFATDFNNFASGNHEYMHGNVEEWFAYLEACNITVLHNSQKRFALGNGDKVCVAGADDLYAAKAHFPGHGMDAKKAVVGCQPGDAVIMLAHQPNAARLMLDDPSVGKRIDLILSGHTHGGQMYLFVPVIYLVNAFSRGLYYSEPTGTYVYVSAGVNFFGPPIKMFGACEIIDITLEPVI</sequence>
<dbReference type="PANTHER" id="PTHR31302">
    <property type="entry name" value="TRANSMEMBRANE PROTEIN WITH METALLOPHOSPHOESTERASE DOMAIN-RELATED"/>
    <property type="match status" value="1"/>
</dbReference>
<name>A0A0B1SH90_OESDE</name>
<dbReference type="Gene3D" id="3.60.21.10">
    <property type="match status" value="1"/>
</dbReference>
<accession>A0A0B1SH90</accession>
<gene>
    <name evidence="2" type="ORF">OESDEN_17393</name>
</gene>
<reference evidence="2 3" key="1">
    <citation type="submission" date="2014-03" db="EMBL/GenBank/DDBJ databases">
        <title>Draft genome of the hookworm Oesophagostomum dentatum.</title>
        <authorList>
            <person name="Mitreva M."/>
        </authorList>
    </citation>
    <scope>NUCLEOTIDE SEQUENCE [LARGE SCALE GENOMIC DNA]</scope>
    <source>
        <strain evidence="2 3">OD-Hann</strain>
    </source>
</reference>
<dbReference type="OrthoDB" id="783096at2759"/>
<protein>
    <recommendedName>
        <fullName evidence="1">Calcineurin-like phosphoesterase domain-containing protein</fullName>
    </recommendedName>
</protein>
<proteinExistence type="predicted"/>
<dbReference type="AlphaFoldDB" id="A0A0B1SH90"/>
<feature type="non-terminal residue" evidence="2">
    <location>
        <position position="1"/>
    </location>
</feature>
<dbReference type="Proteomes" id="UP000053660">
    <property type="component" value="Unassembled WGS sequence"/>
</dbReference>
<dbReference type="Pfam" id="PF00149">
    <property type="entry name" value="Metallophos"/>
    <property type="match status" value="1"/>
</dbReference>
<evidence type="ECO:0000313" key="2">
    <source>
        <dbReference type="EMBL" id="KHJ82912.1"/>
    </source>
</evidence>
<dbReference type="PANTHER" id="PTHR31302:SF0">
    <property type="entry name" value="TRANSMEMBRANE PROTEIN WITH METALLOPHOSPHOESTERASE DOMAIN"/>
    <property type="match status" value="1"/>
</dbReference>
<evidence type="ECO:0000259" key="1">
    <source>
        <dbReference type="Pfam" id="PF00149"/>
    </source>
</evidence>
<dbReference type="InterPro" id="IPR029052">
    <property type="entry name" value="Metallo-depent_PP-like"/>
</dbReference>